<keyword evidence="2" id="KW-0812">Transmembrane</keyword>
<keyword evidence="4" id="KW-1185">Reference proteome</keyword>
<sequence>MTDDKTLDKTTNIRTMDTQAMPVEQSAAAQTAADKGFDDSRNRSLQDIVDTQAMPAPADVKPDAAPPTERVLDKPIPAVDQNADTAVFSETAKDPSAPVDLDTPLNRLAGVADDEPEPEPEPAAKPEPKAEPGSRADGFPPDGAVPPSGTVPPYARPQSGAMPPNPAAPPASARPAAASPTTIAPTGPSMPTILLGVTGILVGAFGLLLGLRLPDVTTWVIGVDPQTLTALFFGGVGVMLILVAVIWGIAKAVAGRGKRTGR</sequence>
<protein>
    <submittedName>
        <fullName evidence="3">Uncharacterized protein</fullName>
    </submittedName>
</protein>
<gene>
    <name evidence="3" type="ORF">GFD21_09475</name>
</gene>
<reference evidence="3 4" key="1">
    <citation type="submission" date="2019-10" db="EMBL/GenBank/DDBJ databases">
        <title>Bifidobacterium from non-human primates.</title>
        <authorList>
            <person name="Modesto M."/>
        </authorList>
    </citation>
    <scope>NUCLEOTIDE SEQUENCE [LARGE SCALE GENOMIC DNA]</scope>
    <source>
        <strain evidence="3 4">SMA15</strain>
    </source>
</reference>
<feature type="compositionally biased region" description="Low complexity" evidence="1">
    <location>
        <begin position="170"/>
        <end position="185"/>
    </location>
</feature>
<evidence type="ECO:0000313" key="3">
    <source>
        <dbReference type="EMBL" id="NEG55976.1"/>
    </source>
</evidence>
<proteinExistence type="predicted"/>
<organism evidence="3 4">
    <name type="scientific">Bifidobacterium platyrrhinorum</name>
    <dbReference type="NCBI Taxonomy" id="2661628"/>
    <lineage>
        <taxon>Bacteria</taxon>
        <taxon>Bacillati</taxon>
        <taxon>Actinomycetota</taxon>
        <taxon>Actinomycetes</taxon>
        <taxon>Bifidobacteriales</taxon>
        <taxon>Bifidobacteriaceae</taxon>
        <taxon>Bifidobacterium</taxon>
    </lineage>
</organism>
<dbReference type="EMBL" id="WHZV01000009">
    <property type="protein sequence ID" value="NEG55976.1"/>
    <property type="molecule type" value="Genomic_DNA"/>
</dbReference>
<name>A0A6L9STM7_9BIFI</name>
<keyword evidence="2" id="KW-1133">Transmembrane helix</keyword>
<feature type="compositionally biased region" description="Polar residues" evidence="1">
    <location>
        <begin position="9"/>
        <end position="18"/>
    </location>
</feature>
<feature type="compositionally biased region" description="Basic and acidic residues" evidence="1">
    <location>
        <begin position="35"/>
        <end position="44"/>
    </location>
</feature>
<dbReference type="AlphaFoldDB" id="A0A6L9STM7"/>
<comment type="caution">
    <text evidence="3">The sequence shown here is derived from an EMBL/GenBank/DDBJ whole genome shotgun (WGS) entry which is preliminary data.</text>
</comment>
<feature type="region of interest" description="Disordered" evidence="1">
    <location>
        <begin position="1"/>
        <end position="185"/>
    </location>
</feature>
<evidence type="ECO:0000313" key="4">
    <source>
        <dbReference type="Proteomes" id="UP000483293"/>
    </source>
</evidence>
<feature type="compositionally biased region" description="Basic and acidic residues" evidence="1">
    <location>
        <begin position="122"/>
        <end position="134"/>
    </location>
</feature>
<evidence type="ECO:0000256" key="2">
    <source>
        <dbReference type="SAM" id="Phobius"/>
    </source>
</evidence>
<keyword evidence="2" id="KW-0472">Membrane</keyword>
<dbReference type="Proteomes" id="UP000483293">
    <property type="component" value="Unassembled WGS sequence"/>
</dbReference>
<feature type="transmembrane region" description="Helical" evidence="2">
    <location>
        <begin position="231"/>
        <end position="254"/>
    </location>
</feature>
<dbReference type="RefSeq" id="WP_163197733.1">
    <property type="nucleotide sequence ID" value="NZ_WHZV01000009.1"/>
</dbReference>
<evidence type="ECO:0000256" key="1">
    <source>
        <dbReference type="SAM" id="MobiDB-lite"/>
    </source>
</evidence>
<accession>A0A6L9STM7</accession>
<feature type="transmembrane region" description="Helical" evidence="2">
    <location>
        <begin position="193"/>
        <end position="211"/>
    </location>
</feature>